<reference evidence="4 5" key="1">
    <citation type="submission" date="2019-12" db="EMBL/GenBank/DDBJ databases">
        <title>Comparative genomics gives insights into the taxonomy of the Azoarcus-Aromatoleum group and reveals separate origins of nif in the plant-associated Azoarcus and non-plant-associated Aromatoleum sub-groups.</title>
        <authorList>
            <person name="Lafos M."/>
            <person name="Maluk M."/>
            <person name="Batista M."/>
            <person name="Junghare M."/>
            <person name="Carmona M."/>
            <person name="Faoro H."/>
            <person name="Cruz L.M."/>
            <person name="Battistoni F."/>
            <person name="De Souza E."/>
            <person name="Pedrosa F."/>
            <person name="Chen W.-M."/>
            <person name="Poole P.S."/>
            <person name="Dixon R.A."/>
            <person name="James E.K."/>
        </authorList>
    </citation>
    <scope>NUCLEOTIDE SEQUENCE [LARGE SCALE GENOMIC DNA]</scope>
    <source>
        <strain evidence="4 5">22Lin</strain>
    </source>
</reference>
<organism evidence="4 5">
    <name type="scientific">Aromatoleum diolicum</name>
    <dbReference type="NCBI Taxonomy" id="75796"/>
    <lineage>
        <taxon>Bacteria</taxon>
        <taxon>Pseudomonadati</taxon>
        <taxon>Pseudomonadota</taxon>
        <taxon>Betaproteobacteria</taxon>
        <taxon>Rhodocyclales</taxon>
        <taxon>Rhodocyclaceae</taxon>
        <taxon>Aromatoleum</taxon>
    </lineage>
</organism>
<dbReference type="InterPro" id="IPR029045">
    <property type="entry name" value="ClpP/crotonase-like_dom_sf"/>
</dbReference>
<dbReference type="NCBIfam" id="NF006007">
    <property type="entry name" value="PRK08138.1"/>
    <property type="match status" value="1"/>
</dbReference>
<dbReference type="InterPro" id="IPR018376">
    <property type="entry name" value="Enoyl-CoA_hyd/isom_CS"/>
</dbReference>
<keyword evidence="5" id="KW-1185">Reference proteome</keyword>
<gene>
    <name evidence="4" type="ORF">GPA25_13330</name>
</gene>
<comment type="caution">
    <text evidence="4">The sequence shown here is derived from an EMBL/GenBank/DDBJ whole genome shotgun (WGS) entry which is preliminary data.</text>
</comment>
<dbReference type="InterPro" id="IPR014748">
    <property type="entry name" value="Enoyl-CoA_hydra_C"/>
</dbReference>
<evidence type="ECO:0000313" key="4">
    <source>
        <dbReference type="EMBL" id="NMG75743.1"/>
    </source>
</evidence>
<dbReference type="Gene3D" id="1.10.12.10">
    <property type="entry name" value="Lyase 2-enoyl-coa Hydratase, Chain A, domain 2"/>
    <property type="match status" value="1"/>
</dbReference>
<dbReference type="RefSeq" id="WP_169260899.1">
    <property type="nucleotide sequence ID" value="NZ_WTVQ01000021.1"/>
</dbReference>
<dbReference type="Proteomes" id="UP000648984">
    <property type="component" value="Unassembled WGS sequence"/>
</dbReference>
<dbReference type="Gene3D" id="3.90.226.10">
    <property type="entry name" value="2-enoyl-CoA Hydratase, Chain A, domain 1"/>
    <property type="match status" value="1"/>
</dbReference>
<dbReference type="Pfam" id="PF00378">
    <property type="entry name" value="ECH_1"/>
    <property type="match status" value="1"/>
</dbReference>
<accession>A0ABX1QBH2</accession>
<dbReference type="InterPro" id="IPR001753">
    <property type="entry name" value="Enoyl-CoA_hydra/iso"/>
</dbReference>
<protein>
    <submittedName>
        <fullName evidence="4">Enoyl-CoA hydratase</fullName>
    </submittedName>
</protein>
<dbReference type="PROSITE" id="PS00166">
    <property type="entry name" value="ENOYL_COA_HYDRATASE"/>
    <property type="match status" value="1"/>
</dbReference>
<proteinExistence type="inferred from homology"/>
<sequence length="257" mass="27303">MSDEVILERPQSGIALLRLNRPEARNALSQALRLALAEHFTALGADPEVRCIVLTGSERVFAAGADIRDLAERSAIDMMMRNTHRLWQAIASCPKPVIAAVNGLALGGGCELAMHADIIIAGEGASFGQPEVRIGIMPGAGGTQRLTRAVGKFRAMKMVLTGQPVGAREALGMGLASEVVADGQVLARALELAAEIAALPPLAVMQIKEVVLAGQDASLEAALMLERKAFQLLFASADQKEGMRAFLDKRKPDYQGR</sequence>
<dbReference type="PANTHER" id="PTHR11941">
    <property type="entry name" value="ENOYL-COA HYDRATASE-RELATED"/>
    <property type="match status" value="1"/>
</dbReference>
<dbReference type="SUPFAM" id="SSF52096">
    <property type="entry name" value="ClpP/crotonase"/>
    <property type="match status" value="1"/>
</dbReference>
<evidence type="ECO:0000256" key="3">
    <source>
        <dbReference type="RuleBase" id="RU003707"/>
    </source>
</evidence>
<evidence type="ECO:0000256" key="2">
    <source>
        <dbReference type="ARBA" id="ARBA00023239"/>
    </source>
</evidence>
<evidence type="ECO:0000313" key="5">
    <source>
        <dbReference type="Proteomes" id="UP000648984"/>
    </source>
</evidence>
<comment type="similarity">
    <text evidence="1 3">Belongs to the enoyl-CoA hydratase/isomerase family.</text>
</comment>
<evidence type="ECO:0000256" key="1">
    <source>
        <dbReference type="ARBA" id="ARBA00005254"/>
    </source>
</evidence>
<dbReference type="EMBL" id="WTVQ01000021">
    <property type="protein sequence ID" value="NMG75743.1"/>
    <property type="molecule type" value="Genomic_DNA"/>
</dbReference>
<keyword evidence="2" id="KW-0456">Lyase</keyword>
<dbReference type="PANTHER" id="PTHR11941:SF54">
    <property type="entry name" value="ENOYL-COA HYDRATASE, MITOCHONDRIAL"/>
    <property type="match status" value="1"/>
</dbReference>
<dbReference type="CDD" id="cd06558">
    <property type="entry name" value="crotonase-like"/>
    <property type="match status" value="1"/>
</dbReference>
<name>A0ABX1QBH2_9RHOO</name>